<proteinExistence type="predicted"/>
<gene>
    <name evidence="4" type="ORF">ANIA_11075</name>
</gene>
<dbReference type="EMBL" id="BN001305">
    <property type="protein sequence ID" value="CBF80322.1"/>
    <property type="molecule type" value="Genomic_DNA"/>
</dbReference>
<feature type="transmembrane region" description="Helical" evidence="2">
    <location>
        <begin position="128"/>
        <end position="152"/>
    </location>
</feature>
<keyword evidence="5" id="KW-1185">Reference proteome</keyword>
<dbReference type="AlphaFoldDB" id="C8VE22"/>
<dbReference type="OrthoDB" id="2140105at2759"/>
<dbReference type="PANTHER" id="PTHR34814">
    <property type="entry name" value="NITROSOGUANIDINE RESISTANCE PROTEIN SNG1"/>
    <property type="match status" value="1"/>
</dbReference>
<feature type="region of interest" description="Disordered" evidence="1">
    <location>
        <begin position="224"/>
        <end position="247"/>
    </location>
</feature>
<evidence type="ECO:0000259" key="3">
    <source>
        <dbReference type="Pfam" id="PF12051"/>
    </source>
</evidence>
<evidence type="ECO:0000313" key="4">
    <source>
        <dbReference type="EMBL" id="CBF80322.1"/>
    </source>
</evidence>
<organism evidence="4 5">
    <name type="scientific">Emericella nidulans (strain FGSC A4 / ATCC 38163 / CBS 112.46 / NRRL 194 / M139)</name>
    <name type="common">Aspergillus nidulans</name>
    <dbReference type="NCBI Taxonomy" id="227321"/>
    <lineage>
        <taxon>Eukaryota</taxon>
        <taxon>Fungi</taxon>
        <taxon>Dikarya</taxon>
        <taxon>Ascomycota</taxon>
        <taxon>Pezizomycotina</taxon>
        <taxon>Eurotiomycetes</taxon>
        <taxon>Eurotiomycetidae</taxon>
        <taxon>Eurotiales</taxon>
        <taxon>Aspergillaceae</taxon>
        <taxon>Aspergillus</taxon>
        <taxon>Aspergillus subgen. Nidulantes</taxon>
    </lineage>
</organism>
<accession>C8VE22</accession>
<dbReference type="Proteomes" id="UP000000560">
    <property type="component" value="Chromosome V"/>
</dbReference>
<dbReference type="GeneID" id="2868755"/>
<dbReference type="KEGG" id="ani:ANIA_11075"/>
<dbReference type="RefSeq" id="XP_681600.2">
    <property type="nucleotide sequence ID" value="XM_676508.2"/>
</dbReference>
<dbReference type="PANTHER" id="PTHR34814:SF2">
    <property type="entry name" value="DUF3533 DOMAIN-CONTAINING PROTEIN"/>
    <property type="match status" value="1"/>
</dbReference>
<feature type="transmembrane region" description="Helical" evidence="2">
    <location>
        <begin position="66"/>
        <end position="88"/>
    </location>
</feature>
<dbReference type="GO" id="GO:0016020">
    <property type="term" value="C:membrane"/>
    <property type="evidence" value="ECO:0000318"/>
    <property type="project" value="GO_Central"/>
</dbReference>
<evidence type="ECO:0000256" key="2">
    <source>
        <dbReference type="SAM" id="Phobius"/>
    </source>
</evidence>
<keyword evidence="2" id="KW-0472">Membrane</keyword>
<evidence type="ECO:0000256" key="1">
    <source>
        <dbReference type="SAM" id="MobiDB-lite"/>
    </source>
</evidence>
<dbReference type="VEuPathDB" id="FungiDB:AN11075"/>
<dbReference type="InParanoid" id="C8VE22"/>
<keyword evidence="2" id="KW-1133">Transmembrane helix</keyword>
<dbReference type="InterPro" id="IPR053001">
    <property type="entry name" value="MNNG_permease-like"/>
</dbReference>
<dbReference type="InterPro" id="IPR022703">
    <property type="entry name" value="DUF3533"/>
</dbReference>
<evidence type="ECO:0000313" key="5">
    <source>
        <dbReference type="Proteomes" id="UP000000560"/>
    </source>
</evidence>
<name>C8VE22_EMENI</name>
<sequence>MTQWDRLSDMCRPSLVQAWFKPGSSLLHPLYKKLHKKLTRRHCLSRPQMAAIFGNFPSWPNIKPGFFVAVSISLLIIQVLFLANLSYLNGSQFKEFEHTHNLNIPDADYDGGIVGHWMTIWLYMHINFLLFDIMTTFIPMQFMPFCILTWMITHVASTIAPFELSPGVYPGVYRWAYALPARKAYSILSQFWSDGCNNQPYYQYSSLGGSSEPLLLSIPYTTDAGKRASSQDPNLGQCDQREPGRPAKNTGQVLQIAFCPATGVPRWSQSSLSSKCFSLILLEADFDW</sequence>
<dbReference type="HOGENOM" id="CLU_966528_0_0_1"/>
<reference evidence="5" key="1">
    <citation type="journal article" date="2005" name="Nature">
        <title>Sequencing of Aspergillus nidulans and comparative analysis with A. fumigatus and A. oryzae.</title>
        <authorList>
            <person name="Galagan J.E."/>
            <person name="Calvo S.E."/>
            <person name="Cuomo C."/>
            <person name="Ma L.J."/>
            <person name="Wortman J.R."/>
            <person name="Batzoglou S."/>
            <person name="Lee S.I."/>
            <person name="Basturkmen M."/>
            <person name="Spevak C.C."/>
            <person name="Clutterbuck J."/>
            <person name="Kapitonov V."/>
            <person name="Jurka J."/>
            <person name="Scazzocchio C."/>
            <person name="Farman M."/>
            <person name="Butler J."/>
            <person name="Purcell S."/>
            <person name="Harris S."/>
            <person name="Braus G.H."/>
            <person name="Draht O."/>
            <person name="Busch S."/>
            <person name="D'Enfert C."/>
            <person name="Bouchier C."/>
            <person name="Goldman G.H."/>
            <person name="Bell-Pedersen D."/>
            <person name="Griffiths-Jones S."/>
            <person name="Doonan J.H."/>
            <person name="Yu J."/>
            <person name="Vienken K."/>
            <person name="Pain A."/>
            <person name="Freitag M."/>
            <person name="Selker E.U."/>
            <person name="Archer D.B."/>
            <person name="Penalva M.A."/>
            <person name="Oakley B.R."/>
            <person name="Momany M."/>
            <person name="Tanaka T."/>
            <person name="Kumagai T."/>
            <person name="Asai K."/>
            <person name="Machida M."/>
            <person name="Nierman W.C."/>
            <person name="Denning D.W."/>
            <person name="Caddick M."/>
            <person name="Hynes M."/>
            <person name="Paoletti M."/>
            <person name="Fischer R."/>
            <person name="Miller B."/>
            <person name="Dyer P."/>
            <person name="Sachs M.S."/>
            <person name="Osmani S.A."/>
            <person name="Birren B.W."/>
        </authorList>
    </citation>
    <scope>NUCLEOTIDE SEQUENCE [LARGE SCALE GENOMIC DNA]</scope>
    <source>
        <strain evidence="5">FGSC A4 / ATCC 38163 / CBS 112.46 / NRRL 194 / M139</strain>
    </source>
</reference>
<dbReference type="Pfam" id="PF12051">
    <property type="entry name" value="DUF3533"/>
    <property type="match status" value="1"/>
</dbReference>
<protein>
    <recommendedName>
        <fullName evidence="3">DUF3533 domain-containing protein</fullName>
    </recommendedName>
</protein>
<feature type="domain" description="DUF3533" evidence="3">
    <location>
        <begin position="111"/>
        <end position="204"/>
    </location>
</feature>
<keyword evidence="2" id="KW-0812">Transmembrane</keyword>
<reference evidence="5" key="2">
    <citation type="journal article" date="2009" name="Fungal Genet. Biol.">
        <title>The 2008 update of the Aspergillus nidulans genome annotation: a community effort.</title>
        <authorList>
            <person name="Wortman J.R."/>
            <person name="Gilsenan J.M."/>
            <person name="Joardar V."/>
            <person name="Deegan J."/>
            <person name="Clutterbuck J."/>
            <person name="Andersen M.R."/>
            <person name="Archer D."/>
            <person name="Bencina M."/>
            <person name="Braus G."/>
            <person name="Coutinho P."/>
            <person name="von Dohren H."/>
            <person name="Doonan J."/>
            <person name="Driessen A.J."/>
            <person name="Durek P."/>
            <person name="Espeso E."/>
            <person name="Fekete E."/>
            <person name="Flipphi M."/>
            <person name="Estrada C.G."/>
            <person name="Geysens S."/>
            <person name="Goldman G."/>
            <person name="de Groot P.W."/>
            <person name="Hansen K."/>
            <person name="Harris S.D."/>
            <person name="Heinekamp T."/>
            <person name="Helmstaedt K."/>
            <person name="Henrissat B."/>
            <person name="Hofmann G."/>
            <person name="Homan T."/>
            <person name="Horio T."/>
            <person name="Horiuchi H."/>
            <person name="James S."/>
            <person name="Jones M."/>
            <person name="Karaffa L."/>
            <person name="Karanyi Z."/>
            <person name="Kato M."/>
            <person name="Keller N."/>
            <person name="Kelly D.E."/>
            <person name="Kiel J.A."/>
            <person name="Kim J.M."/>
            <person name="van der Klei I.J."/>
            <person name="Klis F.M."/>
            <person name="Kovalchuk A."/>
            <person name="Krasevec N."/>
            <person name="Kubicek C.P."/>
            <person name="Liu B."/>
            <person name="Maccabe A."/>
            <person name="Meyer V."/>
            <person name="Mirabito P."/>
            <person name="Miskei M."/>
            <person name="Mos M."/>
            <person name="Mullins J."/>
            <person name="Nelson D.R."/>
            <person name="Nielsen J."/>
            <person name="Oakley B.R."/>
            <person name="Osmani S.A."/>
            <person name="Pakula T."/>
            <person name="Paszewski A."/>
            <person name="Paulsen I."/>
            <person name="Pilsyk S."/>
            <person name="Pocsi I."/>
            <person name="Punt P.J."/>
            <person name="Ram A.F."/>
            <person name="Ren Q."/>
            <person name="Robellet X."/>
            <person name="Robson G."/>
            <person name="Seiboth B."/>
            <person name="van Solingen P."/>
            <person name="Specht T."/>
            <person name="Sun J."/>
            <person name="Taheri-Talesh N."/>
            <person name="Takeshita N."/>
            <person name="Ussery D."/>
            <person name="vanKuyk P.A."/>
            <person name="Visser H."/>
            <person name="van de Vondervoort P.J."/>
            <person name="de Vries R.P."/>
            <person name="Walton J."/>
            <person name="Xiang X."/>
            <person name="Xiong Y."/>
            <person name="Zeng A.P."/>
            <person name="Brandt B.W."/>
            <person name="Cornell M.J."/>
            <person name="van den Hondel C.A."/>
            <person name="Visser J."/>
            <person name="Oliver S.G."/>
            <person name="Turner G."/>
        </authorList>
    </citation>
    <scope>GENOME REANNOTATION</scope>
    <source>
        <strain evidence="5">FGSC A4 / ATCC 38163 / CBS 112.46 / NRRL 194 / M139</strain>
    </source>
</reference>